<feature type="region of interest" description="Disordered" evidence="1">
    <location>
        <begin position="18"/>
        <end position="42"/>
    </location>
</feature>
<keyword evidence="3" id="KW-1185">Reference proteome</keyword>
<accession>A0A2J6RGT2</accession>
<evidence type="ECO:0000313" key="2">
    <source>
        <dbReference type="EMBL" id="PMD37699.1"/>
    </source>
</evidence>
<dbReference type="Proteomes" id="UP000235786">
    <property type="component" value="Unassembled WGS sequence"/>
</dbReference>
<reference evidence="2 3" key="1">
    <citation type="submission" date="2016-04" db="EMBL/GenBank/DDBJ databases">
        <title>A degradative enzymes factory behind the ericoid mycorrhizal symbiosis.</title>
        <authorList>
            <consortium name="DOE Joint Genome Institute"/>
            <person name="Martino E."/>
            <person name="Morin E."/>
            <person name="Grelet G."/>
            <person name="Kuo A."/>
            <person name="Kohler A."/>
            <person name="Daghino S."/>
            <person name="Barry K."/>
            <person name="Choi C."/>
            <person name="Cichocki N."/>
            <person name="Clum A."/>
            <person name="Copeland A."/>
            <person name="Hainaut M."/>
            <person name="Haridas S."/>
            <person name="Labutti K."/>
            <person name="Lindquist E."/>
            <person name="Lipzen A."/>
            <person name="Khouja H.-R."/>
            <person name="Murat C."/>
            <person name="Ohm R."/>
            <person name="Olson A."/>
            <person name="Spatafora J."/>
            <person name="Veneault-Fourrey C."/>
            <person name="Henrissat B."/>
            <person name="Grigoriev I."/>
            <person name="Martin F."/>
            <person name="Perotto S."/>
        </authorList>
    </citation>
    <scope>NUCLEOTIDE SEQUENCE [LARGE SCALE GENOMIC DNA]</scope>
    <source>
        <strain evidence="2 3">F</strain>
    </source>
</reference>
<evidence type="ECO:0000313" key="3">
    <source>
        <dbReference type="Proteomes" id="UP000235786"/>
    </source>
</evidence>
<protein>
    <recommendedName>
        <fullName evidence="4">Caspase domain-containing protein</fullName>
    </recommendedName>
</protein>
<feature type="region of interest" description="Disordered" evidence="1">
    <location>
        <begin position="303"/>
        <end position="328"/>
    </location>
</feature>
<organism evidence="2 3">
    <name type="scientific">Hyaloscypha variabilis (strain UAMH 11265 / GT02V1 / F)</name>
    <name type="common">Meliniomyces variabilis</name>
    <dbReference type="NCBI Taxonomy" id="1149755"/>
    <lineage>
        <taxon>Eukaryota</taxon>
        <taxon>Fungi</taxon>
        <taxon>Dikarya</taxon>
        <taxon>Ascomycota</taxon>
        <taxon>Pezizomycotina</taxon>
        <taxon>Leotiomycetes</taxon>
        <taxon>Helotiales</taxon>
        <taxon>Hyaloscyphaceae</taxon>
        <taxon>Hyaloscypha</taxon>
        <taxon>Hyaloscypha variabilis</taxon>
    </lineage>
</organism>
<dbReference type="STRING" id="1149755.A0A2J6RGT2"/>
<gene>
    <name evidence="2" type="ORF">L207DRAFT_493250</name>
</gene>
<dbReference type="OrthoDB" id="4760831at2759"/>
<sequence>MSGQEEVFITIAANGMQPDSDNSFTTSVEGSSMTTPSPRTHDTIGSGYHLKDITEFAAKLNQAAQGVFPNRNYSQARYQDVQVVLIRWNDDNRLGVSCELEDLCKVFKQGYGFETTIWLIPTEDSLENIMGKALGLVKEAGKEGKLLVIYYAGHAAMNEARQHVWFRTGRREEGSLEWFAIQPLFLKAKADVIFLFDCCAAASAATLSPNVIGTKETIAACGFEAQAPEPGAHSFTCELIEVLDKWKFKAPFSVAMLHSELLANLRHPKPKKDMFGKLVESRRTPVYIVTTSNAKAISLELARQSPVATPPTSESSTNDSGPKEPDTEKYAQDQLNRVLPEGDLNIPHVLISLALEGEQLLEIGAWEKWLGDCPAFAKYARIEGMYKSHSTLLILSVSVIIWDLRPDNQACSFIGYVNSTNLVRERTWQAKEDLNLGRSGKTSEAIFLEKSQHHAQTRHGKAGPRHC</sequence>
<name>A0A2J6RGT2_HYAVF</name>
<proteinExistence type="predicted"/>
<feature type="compositionally biased region" description="Polar residues" evidence="1">
    <location>
        <begin position="306"/>
        <end position="320"/>
    </location>
</feature>
<evidence type="ECO:0000256" key="1">
    <source>
        <dbReference type="SAM" id="MobiDB-lite"/>
    </source>
</evidence>
<evidence type="ECO:0008006" key="4">
    <source>
        <dbReference type="Google" id="ProtNLM"/>
    </source>
</evidence>
<dbReference type="EMBL" id="KZ613949">
    <property type="protein sequence ID" value="PMD37699.1"/>
    <property type="molecule type" value="Genomic_DNA"/>
</dbReference>
<feature type="compositionally biased region" description="Polar residues" evidence="1">
    <location>
        <begin position="18"/>
        <end position="38"/>
    </location>
</feature>
<dbReference type="AlphaFoldDB" id="A0A2J6RGT2"/>